<sequence length="197" mass="20312">MEGVDMLGGSDAGGGAPASGVAGWASWESSDEGDGEDGLGGRRAPPPELLDAAADAADAAALNDERRRNSGIAAVARGGRAAGGGAEEAQQLEGEVEPPKGASDALLSCPACLATLCVDCQRHVSRRNQFRAMFARNVRVATDVLLRPQEAHNAAAVDEDDAPPPYRPVSCSTCGTQVAVMDADEVLHFYHVIESES</sequence>
<feature type="region of interest" description="Disordered" evidence="1">
    <location>
        <begin position="1"/>
        <end position="48"/>
    </location>
</feature>
<evidence type="ECO:0000313" key="2">
    <source>
        <dbReference type="EMBL" id="CAE0144629.1"/>
    </source>
</evidence>
<dbReference type="PANTHER" id="PTHR15967">
    <property type="entry name" value="E2F-ASSOCIATED PHOSPHOPROTEIN"/>
    <property type="match status" value="1"/>
</dbReference>
<evidence type="ECO:0008006" key="3">
    <source>
        <dbReference type="Google" id="ProtNLM"/>
    </source>
</evidence>
<evidence type="ECO:0000256" key="1">
    <source>
        <dbReference type="SAM" id="MobiDB-lite"/>
    </source>
</evidence>
<proteinExistence type="predicted"/>
<protein>
    <recommendedName>
        <fullName evidence="3">E2F-associated phosphoprotein</fullName>
    </recommendedName>
</protein>
<dbReference type="Pfam" id="PF10238">
    <property type="entry name" value="Eapp_C"/>
    <property type="match status" value="1"/>
</dbReference>
<dbReference type="AlphaFoldDB" id="A0A7S3BV39"/>
<name>A0A7S3BV39_9VIRI</name>
<dbReference type="PANTHER" id="PTHR15967:SF0">
    <property type="entry name" value="E2F-ASSOCIATED PHOSPHOPROTEIN"/>
    <property type="match status" value="1"/>
</dbReference>
<dbReference type="InterPro" id="IPR019370">
    <property type="entry name" value="E2F-assoc_phosphoprotein"/>
</dbReference>
<dbReference type="GO" id="GO:0005634">
    <property type="term" value="C:nucleus"/>
    <property type="evidence" value="ECO:0007669"/>
    <property type="project" value="TreeGrafter"/>
</dbReference>
<accession>A0A7S3BV39</accession>
<gene>
    <name evidence="2" type="ORF">PSIN1315_LOCUS9960</name>
</gene>
<organism evidence="2">
    <name type="scientific">Prasinoderma singulare</name>
    <dbReference type="NCBI Taxonomy" id="676789"/>
    <lineage>
        <taxon>Eukaryota</taxon>
        <taxon>Viridiplantae</taxon>
        <taxon>Prasinodermophyta</taxon>
        <taxon>Prasinodermophyceae</taxon>
        <taxon>Prasinodermales</taxon>
        <taxon>Prasinodermaceae</taxon>
        <taxon>Prasinoderma</taxon>
    </lineage>
</organism>
<reference evidence="2" key="1">
    <citation type="submission" date="2021-01" db="EMBL/GenBank/DDBJ databases">
        <authorList>
            <person name="Corre E."/>
            <person name="Pelletier E."/>
            <person name="Niang G."/>
            <person name="Scheremetjew M."/>
            <person name="Finn R."/>
            <person name="Kale V."/>
            <person name="Holt S."/>
            <person name="Cochrane G."/>
            <person name="Meng A."/>
            <person name="Brown T."/>
            <person name="Cohen L."/>
        </authorList>
    </citation>
    <scope>NUCLEOTIDE SEQUENCE</scope>
    <source>
        <strain evidence="2">RCC927</strain>
    </source>
</reference>
<feature type="compositionally biased region" description="Low complexity" evidence="1">
    <location>
        <begin position="18"/>
        <end position="28"/>
    </location>
</feature>
<dbReference type="EMBL" id="HBHY01015446">
    <property type="protein sequence ID" value="CAE0144629.1"/>
    <property type="molecule type" value="Transcribed_RNA"/>
</dbReference>